<evidence type="ECO:0000313" key="1">
    <source>
        <dbReference type="EMBL" id="MDR7268204.1"/>
    </source>
</evidence>
<accession>A0ABU1YH68</accession>
<dbReference type="Proteomes" id="UP001180453">
    <property type="component" value="Unassembled WGS sequence"/>
</dbReference>
<dbReference type="RefSeq" id="WP_310261294.1">
    <property type="nucleotide sequence ID" value="NZ_JAVDXU010000001.1"/>
</dbReference>
<name>A0ABU1YH68_ROSSA</name>
<dbReference type="EMBL" id="JAVDXU010000001">
    <property type="protein sequence ID" value="MDR7268204.1"/>
    <property type="molecule type" value="Genomic_DNA"/>
</dbReference>
<sequence>MTAPISPLIHALRLLKAELAQARPSPAQGQAAGGASSGLAHGTAPLAAATALQGLSAKLKAARAQSGGALPRSKALRLFVEAALLDELGGDLQLDPALEGLVERTCRAIEQDAASETLLSEALQELQSLAD</sequence>
<gene>
    <name evidence="1" type="ORF">J2X20_000833</name>
</gene>
<keyword evidence="2" id="KW-1185">Reference proteome</keyword>
<reference evidence="1 2" key="1">
    <citation type="submission" date="2023-07" db="EMBL/GenBank/DDBJ databases">
        <title>Sorghum-associated microbial communities from plants grown in Nebraska, USA.</title>
        <authorList>
            <person name="Schachtman D."/>
        </authorList>
    </citation>
    <scope>NUCLEOTIDE SEQUENCE [LARGE SCALE GENOMIC DNA]</scope>
    <source>
        <strain evidence="1 2">BE314</strain>
    </source>
</reference>
<proteinExistence type="predicted"/>
<organism evidence="1 2">
    <name type="scientific">Roseateles saccharophilus</name>
    <name type="common">Pseudomonas saccharophila</name>
    <dbReference type="NCBI Taxonomy" id="304"/>
    <lineage>
        <taxon>Bacteria</taxon>
        <taxon>Pseudomonadati</taxon>
        <taxon>Pseudomonadota</taxon>
        <taxon>Betaproteobacteria</taxon>
        <taxon>Burkholderiales</taxon>
        <taxon>Sphaerotilaceae</taxon>
        <taxon>Roseateles</taxon>
    </lineage>
</organism>
<protein>
    <submittedName>
        <fullName evidence="1">Uncharacterized protein</fullName>
    </submittedName>
</protein>
<comment type="caution">
    <text evidence="1">The sequence shown here is derived from an EMBL/GenBank/DDBJ whole genome shotgun (WGS) entry which is preliminary data.</text>
</comment>
<evidence type="ECO:0000313" key="2">
    <source>
        <dbReference type="Proteomes" id="UP001180453"/>
    </source>
</evidence>